<dbReference type="Proteomes" id="UP000465221">
    <property type="component" value="Unassembled WGS sequence"/>
</dbReference>
<proteinExistence type="predicted"/>
<gene>
    <name evidence="1" type="ORF">IFM46972_10576</name>
</gene>
<accession>A0A8H3XPV6</accession>
<dbReference type="EMBL" id="BLKC01000140">
    <property type="protein sequence ID" value="GFF56675.1"/>
    <property type="molecule type" value="Genomic_DNA"/>
</dbReference>
<name>A0A8H3XPV6_9EURO</name>
<organism evidence="1 2">
    <name type="scientific">Aspergillus udagawae</name>
    <dbReference type="NCBI Taxonomy" id="91492"/>
    <lineage>
        <taxon>Eukaryota</taxon>
        <taxon>Fungi</taxon>
        <taxon>Dikarya</taxon>
        <taxon>Ascomycota</taxon>
        <taxon>Pezizomycotina</taxon>
        <taxon>Eurotiomycetes</taxon>
        <taxon>Eurotiomycetidae</taxon>
        <taxon>Eurotiales</taxon>
        <taxon>Aspergillaceae</taxon>
        <taxon>Aspergillus</taxon>
        <taxon>Aspergillus subgen. Fumigati</taxon>
    </lineage>
</organism>
<sequence length="69" mass="7662">MPMCVRNHTDNLSLLRNQATVARGINLLFEERALGMLLDDELEAKRVEMESLRGGATQIEAVATGSIYQ</sequence>
<evidence type="ECO:0000313" key="2">
    <source>
        <dbReference type="Proteomes" id="UP000465221"/>
    </source>
</evidence>
<dbReference type="AlphaFoldDB" id="A0A8H3XPV6"/>
<protein>
    <submittedName>
        <fullName evidence="1">Uncharacterized protein</fullName>
    </submittedName>
</protein>
<evidence type="ECO:0000313" key="1">
    <source>
        <dbReference type="EMBL" id="GFF56675.1"/>
    </source>
</evidence>
<reference evidence="1 2" key="1">
    <citation type="submission" date="2020-01" db="EMBL/GenBank/DDBJ databases">
        <title>Draft genome sequence of Aspergillus udagawae IFM 46972.</title>
        <authorList>
            <person name="Takahashi H."/>
            <person name="Yaguchi T."/>
        </authorList>
    </citation>
    <scope>NUCLEOTIDE SEQUENCE [LARGE SCALE GENOMIC DNA]</scope>
    <source>
        <strain evidence="1 2">IFM 46972</strain>
    </source>
</reference>
<comment type="caution">
    <text evidence="1">The sequence shown here is derived from an EMBL/GenBank/DDBJ whole genome shotgun (WGS) entry which is preliminary data.</text>
</comment>